<dbReference type="EMBL" id="CP136958">
    <property type="protein sequence ID" value="WOT01397.1"/>
    <property type="molecule type" value="Genomic_DNA"/>
</dbReference>
<evidence type="ECO:0000313" key="10">
    <source>
        <dbReference type="Proteomes" id="UP000234560"/>
    </source>
</evidence>
<evidence type="ECO:0000256" key="4">
    <source>
        <dbReference type="ARBA" id="ARBA00022801"/>
    </source>
</evidence>
<sequence>MSSPHTGQAPAGESTALIIVDVQKDFCPGGSLATARGAEVAQAIAKFVEGHHGYYGQIVATKDWHIDPGDHFSEHPDFVDSWPVHCVKDSEGAQFHPEVEPVTQYLDATFTKGEYAAAYSGFEGVCEDEGLASWLREKGITTIHVCGIATDFCVRATASDGLTEGFSVTVLKQLVAAVDEANGEKALTELEQQGARIA</sequence>
<evidence type="ECO:0000256" key="3">
    <source>
        <dbReference type="ARBA" id="ARBA00022723"/>
    </source>
</evidence>
<evidence type="ECO:0000259" key="8">
    <source>
        <dbReference type="Pfam" id="PF00857"/>
    </source>
</evidence>
<dbReference type="PANTHER" id="PTHR11080">
    <property type="entry name" value="PYRAZINAMIDASE/NICOTINAMIDASE"/>
    <property type="match status" value="1"/>
</dbReference>
<proteinExistence type="inferred from homology"/>
<evidence type="ECO:0000313" key="9">
    <source>
        <dbReference type="EMBL" id="WOT01397.1"/>
    </source>
</evidence>
<dbReference type="KEGG" id="cpyr:CYJ47_08945"/>
<accession>A0AAF0YQ82</accession>
<dbReference type="GO" id="GO:0008936">
    <property type="term" value="F:nicotinamidase activity"/>
    <property type="evidence" value="ECO:0007669"/>
    <property type="project" value="UniProtKB-EC"/>
</dbReference>
<protein>
    <recommendedName>
        <fullName evidence="6">nicotinamidase</fullName>
        <ecNumber evidence="6">3.5.1.19</ecNumber>
    </recommendedName>
    <alternativeName>
        <fullName evidence="7">Nicotinamide deamidase</fullName>
    </alternativeName>
</protein>
<dbReference type="RefSeq" id="WP_101677903.1">
    <property type="nucleotide sequence ID" value="NZ_CP136958.1"/>
</dbReference>
<evidence type="ECO:0000256" key="2">
    <source>
        <dbReference type="ARBA" id="ARBA00022642"/>
    </source>
</evidence>
<gene>
    <name evidence="9" type="ORF">CYJ47_08945</name>
</gene>
<keyword evidence="3" id="KW-0479">Metal-binding</keyword>
<keyword evidence="2" id="KW-0662">Pyridine nucleotide biosynthesis</keyword>
<keyword evidence="4" id="KW-0378">Hydrolase</keyword>
<dbReference type="InterPro" id="IPR000868">
    <property type="entry name" value="Isochorismatase-like_dom"/>
</dbReference>
<dbReference type="InterPro" id="IPR052347">
    <property type="entry name" value="Isochorismatase_Nicotinamidase"/>
</dbReference>
<dbReference type="AlphaFoldDB" id="A0AAF0YQ82"/>
<dbReference type="InterPro" id="IPR036380">
    <property type="entry name" value="Isochorismatase-like_sf"/>
</dbReference>
<dbReference type="SUPFAM" id="SSF52499">
    <property type="entry name" value="Isochorismatase-like hydrolases"/>
    <property type="match status" value="1"/>
</dbReference>
<dbReference type="Gene3D" id="3.40.50.850">
    <property type="entry name" value="Isochorismatase-like"/>
    <property type="match status" value="1"/>
</dbReference>
<evidence type="ECO:0000256" key="1">
    <source>
        <dbReference type="ARBA" id="ARBA00006336"/>
    </source>
</evidence>
<comment type="pathway">
    <text evidence="5">Cofactor biosynthesis; nicotinate biosynthesis; nicotinate from nicotinamide: step 1/1.</text>
</comment>
<reference evidence="9" key="1">
    <citation type="submission" date="2017-12" db="EMBL/GenBank/DDBJ databases">
        <authorList>
            <person name="Thomas-White K."/>
            <person name="Wolfe A.J."/>
        </authorList>
    </citation>
    <scope>NUCLEOTIDE SEQUENCE</scope>
    <source>
        <strain evidence="9">UMB0763</strain>
    </source>
</reference>
<dbReference type="GO" id="GO:0019363">
    <property type="term" value="P:pyridine nucleotide biosynthetic process"/>
    <property type="evidence" value="ECO:0007669"/>
    <property type="project" value="UniProtKB-KW"/>
</dbReference>
<organism evidence="9 10">
    <name type="scientific">Corynebacterium pyruviciproducens</name>
    <dbReference type="NCBI Taxonomy" id="598660"/>
    <lineage>
        <taxon>Bacteria</taxon>
        <taxon>Bacillati</taxon>
        <taxon>Actinomycetota</taxon>
        <taxon>Actinomycetes</taxon>
        <taxon>Mycobacteriales</taxon>
        <taxon>Corynebacteriaceae</taxon>
        <taxon>Corynebacterium</taxon>
    </lineage>
</organism>
<name>A0AAF0YQ82_9CORY</name>
<comment type="similarity">
    <text evidence="1">Belongs to the isochorismatase family.</text>
</comment>
<evidence type="ECO:0000256" key="7">
    <source>
        <dbReference type="ARBA" id="ARBA00043224"/>
    </source>
</evidence>
<dbReference type="PANTHER" id="PTHR11080:SF2">
    <property type="entry name" value="LD05707P"/>
    <property type="match status" value="1"/>
</dbReference>
<dbReference type="Proteomes" id="UP000234560">
    <property type="component" value="Chromosome"/>
</dbReference>
<evidence type="ECO:0000256" key="5">
    <source>
        <dbReference type="ARBA" id="ARBA00037900"/>
    </source>
</evidence>
<dbReference type="EC" id="3.5.1.19" evidence="6"/>
<dbReference type="Pfam" id="PF00857">
    <property type="entry name" value="Isochorismatase"/>
    <property type="match status" value="1"/>
</dbReference>
<evidence type="ECO:0000256" key="6">
    <source>
        <dbReference type="ARBA" id="ARBA00039017"/>
    </source>
</evidence>
<dbReference type="GO" id="GO:0046872">
    <property type="term" value="F:metal ion binding"/>
    <property type="evidence" value="ECO:0007669"/>
    <property type="project" value="UniProtKB-KW"/>
</dbReference>
<feature type="domain" description="Isochorismatase-like" evidence="8">
    <location>
        <begin position="15"/>
        <end position="197"/>
    </location>
</feature>
<reference evidence="9" key="2">
    <citation type="submission" date="2023-10" db="EMBL/GenBank/DDBJ databases">
        <authorList>
            <person name="Choi B."/>
        </authorList>
    </citation>
    <scope>NUCLEOTIDE SEQUENCE</scope>
    <source>
        <strain evidence="9">UMB0763</strain>
    </source>
</reference>